<evidence type="ECO:0000256" key="1">
    <source>
        <dbReference type="ARBA" id="ARBA00022737"/>
    </source>
</evidence>
<dbReference type="OMA" id="HRANWIT"/>
<dbReference type="EMBL" id="AQGS01001127">
    <property type="protein sequence ID" value="EPS35531.1"/>
    <property type="molecule type" value="Genomic_DNA"/>
</dbReference>
<reference evidence="4" key="2">
    <citation type="submission" date="2013-04" db="EMBL/GenBank/DDBJ databases">
        <title>Genomic mechanisms accounting for the adaptation to parasitism in nematode-trapping fungi.</title>
        <authorList>
            <person name="Ahren D.G."/>
        </authorList>
    </citation>
    <scope>NUCLEOTIDE SEQUENCE [LARGE SCALE GENOMIC DNA]</scope>
    <source>
        <strain evidence="4">CBS 200.50</strain>
    </source>
</reference>
<comment type="caution">
    <text evidence="3">The sequence shown here is derived from an EMBL/GenBank/DDBJ whole genome shotgun (WGS) entry which is preliminary data.</text>
</comment>
<dbReference type="AlphaFoldDB" id="S8A2Z5"/>
<gene>
    <name evidence="3" type="ORF">H072_11100</name>
</gene>
<dbReference type="InterPro" id="IPR007111">
    <property type="entry name" value="NACHT_NTPase"/>
</dbReference>
<evidence type="ECO:0000259" key="2">
    <source>
        <dbReference type="PROSITE" id="PS50837"/>
    </source>
</evidence>
<dbReference type="InterPro" id="IPR056884">
    <property type="entry name" value="NPHP3-like_N"/>
</dbReference>
<proteinExistence type="predicted"/>
<dbReference type="Gene3D" id="3.40.50.300">
    <property type="entry name" value="P-loop containing nucleotide triphosphate hydrolases"/>
    <property type="match status" value="1"/>
</dbReference>
<accession>S8A2Z5</accession>
<dbReference type="STRING" id="1284197.S8A2Z5"/>
<evidence type="ECO:0000313" key="4">
    <source>
        <dbReference type="Proteomes" id="UP000015100"/>
    </source>
</evidence>
<evidence type="ECO:0000313" key="3">
    <source>
        <dbReference type="EMBL" id="EPS35531.1"/>
    </source>
</evidence>
<dbReference type="PROSITE" id="PS50837">
    <property type="entry name" value="NACHT"/>
    <property type="match status" value="1"/>
</dbReference>
<dbReference type="InterPro" id="IPR027417">
    <property type="entry name" value="P-loop_NTPase"/>
</dbReference>
<dbReference type="Proteomes" id="UP000015100">
    <property type="component" value="Unassembled WGS sequence"/>
</dbReference>
<keyword evidence="4" id="KW-1185">Reference proteome</keyword>
<dbReference type="Pfam" id="PF24883">
    <property type="entry name" value="NPHP3_N"/>
    <property type="match status" value="1"/>
</dbReference>
<dbReference type="PANTHER" id="PTHR10039:SF14">
    <property type="entry name" value="NACHT DOMAIN-CONTAINING PROTEIN"/>
    <property type="match status" value="1"/>
</dbReference>
<organism evidence="3 4">
    <name type="scientific">Dactylellina haptotyla (strain CBS 200.50)</name>
    <name type="common">Nematode-trapping fungus</name>
    <name type="synonym">Monacrosporium haptotylum</name>
    <dbReference type="NCBI Taxonomy" id="1284197"/>
    <lineage>
        <taxon>Eukaryota</taxon>
        <taxon>Fungi</taxon>
        <taxon>Dikarya</taxon>
        <taxon>Ascomycota</taxon>
        <taxon>Pezizomycotina</taxon>
        <taxon>Orbiliomycetes</taxon>
        <taxon>Orbiliales</taxon>
        <taxon>Orbiliaceae</taxon>
        <taxon>Dactylellina</taxon>
    </lineage>
</organism>
<dbReference type="OrthoDB" id="674604at2759"/>
<dbReference type="eggNOG" id="KOG0266">
    <property type="taxonomic scope" value="Eukaryota"/>
</dbReference>
<reference evidence="3 4" key="1">
    <citation type="journal article" date="2013" name="PLoS Genet.">
        <title>Genomic mechanisms accounting for the adaptation to parasitism in nematode-trapping fungi.</title>
        <authorList>
            <person name="Meerupati T."/>
            <person name="Andersson K.M."/>
            <person name="Friman E."/>
            <person name="Kumar D."/>
            <person name="Tunlid A."/>
            <person name="Ahren D."/>
        </authorList>
    </citation>
    <scope>NUCLEOTIDE SEQUENCE [LARGE SCALE GENOMIC DNA]</scope>
    <source>
        <strain evidence="3 4">CBS 200.50</strain>
    </source>
</reference>
<name>S8A2Z5_DACHA</name>
<dbReference type="PANTHER" id="PTHR10039">
    <property type="entry name" value="AMELOGENIN"/>
    <property type="match status" value="1"/>
</dbReference>
<protein>
    <recommendedName>
        <fullName evidence="2">NACHT domain-containing protein</fullName>
    </recommendedName>
</protein>
<keyword evidence="1" id="KW-0677">Repeat</keyword>
<sequence length="579" mass="65706">MAFRGFKMQGSVESNGGPIFLGDTKIQAESIHFGSRHDPGKFEAKFEPTGQFQCLRDLYSIDSVDPLAEKLRLEQAADELIESAYHWIFEDRAFQQWLDGGEHRILRITGDPGKGKSIMMIGIIDYLAELLPKSKRCAMTFFFCRATDDRLSTADAVLRGLLHRLLDQKSNEILVKYLQTRHETRGSKIFEGSSARFILQEVLVDILNDQSFDEYYLFVDGLDECSENLKDLLALIKFTTEKAPKLRWMVSSRNYEKIDRFFRTVDHHRAIVLEASQNQVDRGIATYIGKKADFLTERYELAPEQGDKIVKVLSEKAQGTYLYVHLVCKALVESDRWTRAEKILNDIPPGLDAMFGRMAENLVQATSDSEDRRLCCLLLSTVTFALRPLRPSELVAIVNSGTRESEQSLKELVRIITKCGSFLTLEADTSLVSQTVTKSEDTIYFVHQSAKDFLEAQVKLGESIISGSIDSNHQLIAKSCLALLINRLQQNICNLESPEAPPPGLDDIKVSAMIDLEYASCNWASHLKALSIHPFQELTDLVQDFMKERLLYWIEVLTILGKVNYGVTQIQYLLDIYQV</sequence>
<feature type="domain" description="NACHT" evidence="2">
    <location>
        <begin position="104"/>
        <end position="253"/>
    </location>
</feature>
<dbReference type="SUPFAM" id="SSF52540">
    <property type="entry name" value="P-loop containing nucleoside triphosphate hydrolases"/>
    <property type="match status" value="1"/>
</dbReference>
<dbReference type="HOGENOM" id="CLU_000288_6_21_1"/>